<dbReference type="PANTHER" id="PTHR31956">
    <property type="entry name" value="NON-SPECIFIC PHOSPHOLIPASE C4-RELATED"/>
    <property type="match status" value="1"/>
</dbReference>
<evidence type="ECO:0000256" key="2">
    <source>
        <dbReference type="ARBA" id="ARBA00023026"/>
    </source>
</evidence>
<sequence length="303" mass="32959">MAGLDSVEHVVVLMMENRSFDHMLGFLYTDAGNKSPNGDAYEGLSGTETAQGSDGKPVQVFRLTPQTKDLYFYPGADPGEGWAATNNQLWGSSDAPANGIVPPMSGFVTDYAQAIKDNKSKGWYVFDGTDESWMMGCYTPETLPVLSALAKGYAVCDHWFGSAPTMTMPNRAFLCAGTSQGHMDDKTKKFTCPSIFGSMTKANVSWKIYGYNAAPLTKSDFPDTSSAPDANFGHFDDFQADAKAGKLASYTFLEPSWSSDGNSQLQRDSGRADAAGHLPCAARRTLLGQHVVDHHLRRARRLF</sequence>
<dbReference type="EMBL" id="BMMZ01000007">
    <property type="protein sequence ID" value="GGL68829.1"/>
    <property type="molecule type" value="Genomic_DNA"/>
</dbReference>
<reference evidence="3" key="2">
    <citation type="submission" date="2020-09" db="EMBL/GenBank/DDBJ databases">
        <authorList>
            <person name="Sun Q."/>
            <person name="Zhou Y."/>
        </authorList>
    </citation>
    <scope>NUCLEOTIDE SEQUENCE</scope>
    <source>
        <strain evidence="3">CGMCC 4.7306</strain>
    </source>
</reference>
<evidence type="ECO:0008006" key="5">
    <source>
        <dbReference type="Google" id="ProtNLM"/>
    </source>
</evidence>
<dbReference type="AlphaFoldDB" id="A0A917SAW1"/>
<comment type="caution">
    <text evidence="3">The sequence shown here is derived from an EMBL/GenBank/DDBJ whole genome shotgun (WGS) entry which is preliminary data.</text>
</comment>
<reference evidence="3" key="1">
    <citation type="journal article" date="2014" name="Int. J. Syst. Evol. Microbiol.">
        <title>Complete genome sequence of Corynebacterium casei LMG S-19264T (=DSM 44701T), isolated from a smear-ripened cheese.</title>
        <authorList>
            <consortium name="US DOE Joint Genome Institute (JGI-PGF)"/>
            <person name="Walter F."/>
            <person name="Albersmeier A."/>
            <person name="Kalinowski J."/>
            <person name="Ruckert C."/>
        </authorList>
    </citation>
    <scope>NUCLEOTIDE SEQUENCE</scope>
    <source>
        <strain evidence="3">CGMCC 4.7306</strain>
    </source>
</reference>
<evidence type="ECO:0000313" key="4">
    <source>
        <dbReference type="Proteomes" id="UP000613840"/>
    </source>
</evidence>
<keyword evidence="2" id="KW-0843">Virulence</keyword>
<dbReference type="RefSeq" id="WP_229670133.1">
    <property type="nucleotide sequence ID" value="NZ_BMMZ01000007.1"/>
</dbReference>
<keyword evidence="1" id="KW-0378">Hydrolase</keyword>
<proteinExistence type="predicted"/>
<dbReference type="GO" id="GO:0009395">
    <property type="term" value="P:phospholipid catabolic process"/>
    <property type="evidence" value="ECO:0007669"/>
    <property type="project" value="TreeGrafter"/>
</dbReference>
<dbReference type="InterPro" id="IPR017850">
    <property type="entry name" value="Alkaline_phosphatase_core_sf"/>
</dbReference>
<name>A0A917SAW1_9ACTN</name>
<dbReference type="InterPro" id="IPR007312">
    <property type="entry name" value="Phosphoesterase"/>
</dbReference>
<dbReference type="Pfam" id="PF04185">
    <property type="entry name" value="Phosphoesterase"/>
    <property type="match status" value="1"/>
</dbReference>
<dbReference type="Proteomes" id="UP000613840">
    <property type="component" value="Unassembled WGS sequence"/>
</dbReference>
<accession>A0A917SAW1</accession>
<evidence type="ECO:0000313" key="3">
    <source>
        <dbReference type="EMBL" id="GGL68829.1"/>
    </source>
</evidence>
<evidence type="ECO:0000256" key="1">
    <source>
        <dbReference type="ARBA" id="ARBA00022801"/>
    </source>
</evidence>
<dbReference type="Gene3D" id="3.40.720.10">
    <property type="entry name" value="Alkaline Phosphatase, subunit A"/>
    <property type="match status" value="1"/>
</dbReference>
<protein>
    <recommendedName>
        <fullName evidence="5">Phosphoesterase family protein</fullName>
    </recommendedName>
</protein>
<organism evidence="3 4">
    <name type="scientific">Microlunatus endophyticus</name>
    <dbReference type="NCBI Taxonomy" id="1716077"/>
    <lineage>
        <taxon>Bacteria</taxon>
        <taxon>Bacillati</taxon>
        <taxon>Actinomycetota</taxon>
        <taxon>Actinomycetes</taxon>
        <taxon>Propionibacteriales</taxon>
        <taxon>Propionibacteriaceae</taxon>
        <taxon>Microlunatus</taxon>
    </lineage>
</organism>
<dbReference type="PANTHER" id="PTHR31956:SF1">
    <property type="entry name" value="NON-SPECIFIC PHOSPHOLIPASE C1"/>
    <property type="match status" value="1"/>
</dbReference>
<gene>
    <name evidence="3" type="ORF">GCM10011575_29340</name>
</gene>
<dbReference type="GO" id="GO:0042578">
    <property type="term" value="F:phosphoric ester hydrolase activity"/>
    <property type="evidence" value="ECO:0007669"/>
    <property type="project" value="UniProtKB-ARBA"/>
</dbReference>
<keyword evidence="4" id="KW-1185">Reference proteome</keyword>